<feature type="chain" id="PRO_5017269441" description="Beta-galactosidase trimerisation domain-containing protein" evidence="1">
    <location>
        <begin position="25"/>
        <end position="697"/>
    </location>
</feature>
<dbReference type="EMBL" id="QWET01000006">
    <property type="protein sequence ID" value="RIH65420.1"/>
    <property type="molecule type" value="Genomic_DNA"/>
</dbReference>
<evidence type="ECO:0000313" key="3">
    <source>
        <dbReference type="Proteomes" id="UP000266441"/>
    </source>
</evidence>
<sequence length="697" mass="78954">MKRKDFIKISALGSAYLASGSVFAQGEYTSGRELTGGIDPIVPFNFFMNRKEEMLSQMIEIKKRFGLRRFLLTDPMEHVRLFGYPASQVYRQIGEKVLYVKQQLSSYDIEVGWWCAPSLRSGSGAPFQYITDLSGKISSISLCPIDPKYMEDFSENVATVVKMSNPFMVQFEDDYELSHQPPEVQFGCFCPLHLAEFAKRQNKYYSREELFEIFQQVTPESIKLRQAWAELSRDSLSNLASLIRKKIDEIAPETRIMLCQSGMTDFDGDFTEAVTQAFAGNTRPSVRLYGTSYGSDHAQSLPDNVFHALYSKQHLPDSFECFHESDTYPHNRFFMSAAKMKSLITATISYGFDDLLFYPTQYLDNPTEEEGYLKMYHSETKRLNALKRAVSNCDVTGVEVVHKPFAHIVNPYAGSGRPHTDSGARWVSVLGRLGIPYTSKNGNVRFISGNMTDMMDDEEIERLLTGNVMMDGEAAYSLYEKGWGKLIGAERVSTGKEANFCYEGIRDTSDFLNIEGDLMYNNIHAPAGTESGLFFVLKPAKNAEIITDFLDGEEKKVMPAMYRFQNSQGGRIAVTALNANNRSSGMFNYKKKELMCQTIEWLANESLPVFVKDLPNVFCIVNKSRSANYAIVTLTNLSSDTFNSFSLKVAPEWEGKNVECLNEEGTWEKTKYEKLKSGYRINLQLDIMKPAILKICD</sequence>
<protein>
    <recommendedName>
        <fullName evidence="4">Beta-galactosidase trimerisation domain-containing protein</fullName>
    </recommendedName>
</protein>
<dbReference type="AlphaFoldDB" id="A0A399D4S3"/>
<name>A0A399D4S3_9BACT</name>
<dbReference type="RefSeq" id="WP_119349801.1">
    <property type="nucleotide sequence ID" value="NZ_QWET01000006.1"/>
</dbReference>
<organism evidence="2 3">
    <name type="scientific">Mariniphaga sediminis</name>
    <dbReference type="NCBI Taxonomy" id="1628158"/>
    <lineage>
        <taxon>Bacteria</taxon>
        <taxon>Pseudomonadati</taxon>
        <taxon>Bacteroidota</taxon>
        <taxon>Bacteroidia</taxon>
        <taxon>Marinilabiliales</taxon>
        <taxon>Prolixibacteraceae</taxon>
        <taxon>Mariniphaga</taxon>
    </lineage>
</organism>
<reference evidence="2 3" key="1">
    <citation type="journal article" date="2015" name="Int. J. Syst. Evol. Microbiol.">
        <title>Mariniphaga sediminis sp. nov., isolated from coastal sediment.</title>
        <authorList>
            <person name="Wang F.Q."/>
            <person name="Shen Q.Y."/>
            <person name="Chen G.J."/>
            <person name="Du Z.J."/>
        </authorList>
    </citation>
    <scope>NUCLEOTIDE SEQUENCE [LARGE SCALE GENOMIC DNA]</scope>
    <source>
        <strain evidence="2 3">SY21</strain>
    </source>
</reference>
<proteinExistence type="predicted"/>
<evidence type="ECO:0008006" key="4">
    <source>
        <dbReference type="Google" id="ProtNLM"/>
    </source>
</evidence>
<keyword evidence="3" id="KW-1185">Reference proteome</keyword>
<evidence type="ECO:0000313" key="2">
    <source>
        <dbReference type="EMBL" id="RIH65420.1"/>
    </source>
</evidence>
<comment type="caution">
    <text evidence="2">The sequence shown here is derived from an EMBL/GenBank/DDBJ whole genome shotgun (WGS) entry which is preliminary data.</text>
</comment>
<keyword evidence="1" id="KW-0732">Signal</keyword>
<gene>
    <name evidence="2" type="ORF">D1164_09860</name>
</gene>
<feature type="signal peptide" evidence="1">
    <location>
        <begin position="1"/>
        <end position="24"/>
    </location>
</feature>
<accession>A0A399D4S3</accession>
<dbReference type="Proteomes" id="UP000266441">
    <property type="component" value="Unassembled WGS sequence"/>
</dbReference>
<dbReference type="OrthoDB" id="2253662at2"/>
<evidence type="ECO:0000256" key="1">
    <source>
        <dbReference type="SAM" id="SignalP"/>
    </source>
</evidence>